<organism evidence="2 3">
    <name type="scientific">Gordonia phosphorivorans</name>
    <dbReference type="NCBI Taxonomy" id="1056982"/>
    <lineage>
        <taxon>Bacteria</taxon>
        <taxon>Bacillati</taxon>
        <taxon>Actinomycetota</taxon>
        <taxon>Actinomycetes</taxon>
        <taxon>Mycobacteriales</taxon>
        <taxon>Gordoniaceae</taxon>
        <taxon>Gordonia</taxon>
    </lineage>
</organism>
<dbReference type="Proteomes" id="UP001589783">
    <property type="component" value="Unassembled WGS sequence"/>
</dbReference>
<dbReference type="Pfam" id="PF09995">
    <property type="entry name" value="MPAB_Lcp_cat"/>
    <property type="match status" value="1"/>
</dbReference>
<comment type="caution">
    <text evidence="2">The sequence shown here is derived from an EMBL/GenBank/DDBJ whole genome shotgun (WGS) entry which is preliminary data.</text>
</comment>
<dbReference type="InterPro" id="IPR018713">
    <property type="entry name" value="MPAB/Lcp_cat_dom"/>
</dbReference>
<evidence type="ECO:0000313" key="3">
    <source>
        <dbReference type="Proteomes" id="UP001589783"/>
    </source>
</evidence>
<keyword evidence="2" id="KW-0560">Oxidoreductase</keyword>
<dbReference type="RefSeq" id="WP_382362830.1">
    <property type="nucleotide sequence ID" value="NZ_JBHLWV010000016.1"/>
</dbReference>
<evidence type="ECO:0000313" key="2">
    <source>
        <dbReference type="EMBL" id="MFC0314770.1"/>
    </source>
</evidence>
<dbReference type="EC" id="1.-.-.-" evidence="2"/>
<feature type="domain" description="ER-bound oxygenase mpaB/mpaB'/Rubber oxygenase catalytic" evidence="1">
    <location>
        <begin position="55"/>
        <end position="236"/>
    </location>
</feature>
<dbReference type="PANTHER" id="PTHR36124">
    <property type="match status" value="1"/>
</dbReference>
<dbReference type="GO" id="GO:0016491">
    <property type="term" value="F:oxidoreductase activity"/>
    <property type="evidence" value="ECO:0007669"/>
    <property type="project" value="UniProtKB-KW"/>
</dbReference>
<dbReference type="InterPro" id="IPR046366">
    <property type="entry name" value="MPAB"/>
</dbReference>
<dbReference type="EMBL" id="JBHLWV010000016">
    <property type="protein sequence ID" value="MFC0314770.1"/>
    <property type="molecule type" value="Genomic_DNA"/>
</dbReference>
<evidence type="ECO:0000259" key="1">
    <source>
        <dbReference type="Pfam" id="PF09995"/>
    </source>
</evidence>
<sequence length="308" mass="35290">MLRWDRNRGLDPRTDYEQIYRNLSQYDFPWDFNQSLSFALFRTYAVPSIGRLLFESRGFEDTQKRYDDTALLLERPLVEGFDSADGKAAMRRINQMHRAYDISNDDMLYVLATFVVVPKRWIDDYGWRKMTYDEVTATVHYYRKLGRHMNIKDMPETYEEFADLMDAYEAEHFAYDEGGRHVADLTLELLTTFYPKPARPAVQLFSRALMDEPLLTAFDYQRPSALVRRLSLGAMAARAAFLRLMPPRLRAKDFESSSRMKTYRAGEIETERLGTFPGGCPVPHTAVAGASSADGAVEASTSAATVTS</sequence>
<gene>
    <name evidence="2" type="ORF">ACFFJD_07890</name>
</gene>
<keyword evidence="3" id="KW-1185">Reference proteome</keyword>
<proteinExistence type="predicted"/>
<accession>A0ABV6H9B5</accession>
<reference evidence="2 3" key="1">
    <citation type="submission" date="2024-09" db="EMBL/GenBank/DDBJ databases">
        <authorList>
            <person name="Sun Q."/>
            <person name="Mori K."/>
        </authorList>
    </citation>
    <scope>NUCLEOTIDE SEQUENCE [LARGE SCALE GENOMIC DNA]</scope>
    <source>
        <strain evidence="2 3">CCM 7957</strain>
    </source>
</reference>
<dbReference type="PANTHER" id="PTHR36124:SF1">
    <property type="entry name" value="ER-BOUND OXYGENASE MPAB_MPAB'_RUBBER OXYGENASE CATALYTIC DOMAIN-CONTAINING PROTEIN"/>
    <property type="match status" value="1"/>
</dbReference>
<name>A0ABV6H9B5_9ACTN</name>
<protein>
    <submittedName>
        <fullName evidence="2">Oxygenase MpaB family protein</fullName>
        <ecNumber evidence="2">1.-.-.-</ecNumber>
    </submittedName>
</protein>